<name>A0A917U3S6_9ACTN</name>
<sequence>MPIGTSGPRFLSSPRRRIGAFALFLVLAATAVLAGIRVSFPEKWGCVVGLVSFASVDVPPDDATPEDVVRTYLRALDAHDGDTAAELYPPPNGPGSVACNVRAIDGVSVTSGVPSAEAQAGNGTVRVDAQFTIHVFDEAAAGQPDGRTGSNYYLHRQGLHGPWRIVSSGQG</sequence>
<protein>
    <submittedName>
        <fullName evidence="1">Uncharacterized protein</fullName>
    </submittedName>
</protein>
<reference evidence="1" key="2">
    <citation type="submission" date="2020-09" db="EMBL/GenBank/DDBJ databases">
        <authorList>
            <person name="Sun Q."/>
            <person name="Zhou Y."/>
        </authorList>
    </citation>
    <scope>NUCLEOTIDE SEQUENCE</scope>
    <source>
        <strain evidence="1">CGMCC 4.7312</strain>
    </source>
</reference>
<dbReference type="Proteomes" id="UP000608890">
    <property type="component" value="Unassembled WGS sequence"/>
</dbReference>
<dbReference type="EMBL" id="BMNB01000025">
    <property type="protein sequence ID" value="GGM55901.1"/>
    <property type="molecule type" value="Genomic_DNA"/>
</dbReference>
<gene>
    <name evidence="1" type="ORF">GCM10011608_45930</name>
</gene>
<comment type="caution">
    <text evidence="1">The sequence shown here is derived from an EMBL/GenBank/DDBJ whole genome shotgun (WGS) entry which is preliminary data.</text>
</comment>
<dbReference type="AlphaFoldDB" id="A0A917U3S6"/>
<accession>A0A917U3S6</accession>
<keyword evidence="2" id="KW-1185">Reference proteome</keyword>
<evidence type="ECO:0000313" key="1">
    <source>
        <dbReference type="EMBL" id="GGM55901.1"/>
    </source>
</evidence>
<evidence type="ECO:0000313" key="2">
    <source>
        <dbReference type="Proteomes" id="UP000608890"/>
    </source>
</evidence>
<dbReference type="RefSeq" id="WP_189047702.1">
    <property type="nucleotide sequence ID" value="NZ_BMNB01000025.1"/>
</dbReference>
<reference evidence="1" key="1">
    <citation type="journal article" date="2014" name="Int. J. Syst. Evol. Microbiol.">
        <title>Complete genome sequence of Corynebacterium casei LMG S-19264T (=DSM 44701T), isolated from a smear-ripened cheese.</title>
        <authorList>
            <consortium name="US DOE Joint Genome Institute (JGI-PGF)"/>
            <person name="Walter F."/>
            <person name="Albersmeier A."/>
            <person name="Kalinowski J."/>
            <person name="Ruckert C."/>
        </authorList>
    </citation>
    <scope>NUCLEOTIDE SEQUENCE</scope>
    <source>
        <strain evidence="1">CGMCC 4.7312</strain>
    </source>
</reference>
<proteinExistence type="predicted"/>
<organism evidence="1 2">
    <name type="scientific">Micromonospora sonchi</name>
    <dbReference type="NCBI Taxonomy" id="1763543"/>
    <lineage>
        <taxon>Bacteria</taxon>
        <taxon>Bacillati</taxon>
        <taxon>Actinomycetota</taxon>
        <taxon>Actinomycetes</taxon>
        <taxon>Micromonosporales</taxon>
        <taxon>Micromonosporaceae</taxon>
        <taxon>Micromonospora</taxon>
    </lineage>
</organism>